<dbReference type="CDD" id="cd07346">
    <property type="entry name" value="ABC_6TM_exporters"/>
    <property type="match status" value="1"/>
</dbReference>
<proteinExistence type="predicted"/>
<feature type="transmembrane region" description="Helical" evidence="7">
    <location>
        <begin position="221"/>
        <end position="244"/>
    </location>
</feature>
<dbReference type="InterPro" id="IPR003439">
    <property type="entry name" value="ABC_transporter-like_ATP-bd"/>
</dbReference>
<evidence type="ECO:0000256" key="2">
    <source>
        <dbReference type="ARBA" id="ARBA00022692"/>
    </source>
</evidence>
<dbReference type="GO" id="GO:0005886">
    <property type="term" value="C:plasma membrane"/>
    <property type="evidence" value="ECO:0007669"/>
    <property type="project" value="UniProtKB-SubCell"/>
</dbReference>
<feature type="transmembrane region" description="Helical" evidence="7">
    <location>
        <begin position="109"/>
        <end position="130"/>
    </location>
</feature>
<dbReference type="InterPro" id="IPR027417">
    <property type="entry name" value="P-loop_NTPase"/>
</dbReference>
<dbReference type="Gene3D" id="1.20.1560.10">
    <property type="entry name" value="ABC transporter type 1, transmembrane domain"/>
    <property type="match status" value="1"/>
</dbReference>
<name>A0A4R2JQR8_9PSEU</name>
<dbReference type="OrthoDB" id="9806127at2"/>
<keyword evidence="4 10" id="KW-0067">ATP-binding</keyword>
<evidence type="ECO:0000313" key="11">
    <source>
        <dbReference type="Proteomes" id="UP000295680"/>
    </source>
</evidence>
<comment type="subcellular location">
    <subcellularLocation>
        <location evidence="1">Cell membrane</location>
        <topology evidence="1">Multi-pass membrane protein</topology>
    </subcellularLocation>
</comment>
<dbReference type="InterPro" id="IPR011527">
    <property type="entry name" value="ABC1_TM_dom"/>
</dbReference>
<dbReference type="GO" id="GO:0015421">
    <property type="term" value="F:ABC-type oligopeptide transporter activity"/>
    <property type="evidence" value="ECO:0007669"/>
    <property type="project" value="TreeGrafter"/>
</dbReference>
<dbReference type="RefSeq" id="WP_132117521.1">
    <property type="nucleotide sequence ID" value="NZ_SLWS01000004.1"/>
</dbReference>
<dbReference type="Gene3D" id="3.40.50.300">
    <property type="entry name" value="P-loop containing nucleotide triphosphate hydrolases"/>
    <property type="match status" value="1"/>
</dbReference>
<dbReference type="PANTHER" id="PTHR43394">
    <property type="entry name" value="ATP-DEPENDENT PERMEASE MDL1, MITOCHONDRIAL"/>
    <property type="match status" value="1"/>
</dbReference>
<sequence>MALLLVTSIVLEISEPQIIAVFIRSVQEGTAQSVLMVTALVFLAVALTRQCTRVFAAYASERVAWTATNKVREDLATHVLGLDLAFHAVHPPGELVERIDGDVNQVAEFFSAMIVQLIGNALLILGILGALTLADWRIGVTFTAITLLGYVLLAKVSVIASGKWEADRDQSGRFFGYVGETIRATEDLKSAHAIEYAMTGFHRHLRAWLPVKFRAETWASLIWVVLTLVFTAGTAVVFGFSGWFAQNGTISLANVYLVVAYATTITVPLEVLREKMQGLQQARASLRRIARLFAVRPTIGEGTRSLPEGPLSVEFDHVRFEYKHDDVPQLTEIQAEPPSRKEVLGDLSFQVPAGTSMGLVGRTGAGKTTIAQLLFRLYEPSGGRVLVDGVDVREARSSSVRTRVGLVTQDVHVFDATLRDNLTFFDDSVPDDKLVEILDTLGIRPWFAGLTAGLDTPLSPRSMSAGEAQVLALARVFVKDPGLVILDEPSSKLDLFTESMLQRAFDVLLAGRTVIVIAHRLDTIRRTDTTIVLDDGAVVESGSTAELLDDPGSRLAELFRIGEVSRR</sequence>
<dbReference type="Pfam" id="PF00005">
    <property type="entry name" value="ABC_tran"/>
    <property type="match status" value="1"/>
</dbReference>
<keyword evidence="5 7" id="KW-1133">Transmembrane helix</keyword>
<dbReference type="SUPFAM" id="SSF90123">
    <property type="entry name" value="ABC transporter transmembrane region"/>
    <property type="match status" value="1"/>
</dbReference>
<evidence type="ECO:0000256" key="4">
    <source>
        <dbReference type="ARBA" id="ARBA00022840"/>
    </source>
</evidence>
<dbReference type="PROSITE" id="PS00211">
    <property type="entry name" value="ABC_TRANSPORTER_1"/>
    <property type="match status" value="1"/>
</dbReference>
<dbReference type="InterPro" id="IPR017871">
    <property type="entry name" value="ABC_transporter-like_CS"/>
</dbReference>
<dbReference type="PROSITE" id="PS50893">
    <property type="entry name" value="ABC_TRANSPORTER_2"/>
    <property type="match status" value="1"/>
</dbReference>
<dbReference type="EMBL" id="SLWS01000004">
    <property type="protein sequence ID" value="TCO59546.1"/>
    <property type="molecule type" value="Genomic_DNA"/>
</dbReference>
<feature type="transmembrane region" description="Helical" evidence="7">
    <location>
        <begin position="250"/>
        <end position="272"/>
    </location>
</feature>
<feature type="domain" description="ABC transporter" evidence="8">
    <location>
        <begin position="322"/>
        <end position="560"/>
    </location>
</feature>
<dbReference type="Proteomes" id="UP000295680">
    <property type="component" value="Unassembled WGS sequence"/>
</dbReference>
<keyword evidence="2 7" id="KW-0812">Transmembrane</keyword>
<keyword evidence="6 7" id="KW-0472">Membrane</keyword>
<evidence type="ECO:0000259" key="9">
    <source>
        <dbReference type="PROSITE" id="PS50929"/>
    </source>
</evidence>
<evidence type="ECO:0000259" key="8">
    <source>
        <dbReference type="PROSITE" id="PS50893"/>
    </source>
</evidence>
<dbReference type="GO" id="GO:0016887">
    <property type="term" value="F:ATP hydrolysis activity"/>
    <property type="evidence" value="ECO:0007669"/>
    <property type="project" value="InterPro"/>
</dbReference>
<keyword evidence="3" id="KW-0547">Nucleotide-binding</keyword>
<accession>A0A4R2JQR8</accession>
<evidence type="ECO:0000256" key="7">
    <source>
        <dbReference type="SAM" id="Phobius"/>
    </source>
</evidence>
<gene>
    <name evidence="10" type="ORF">EV192_104389</name>
</gene>
<dbReference type="PANTHER" id="PTHR43394:SF1">
    <property type="entry name" value="ATP-BINDING CASSETTE SUB-FAMILY B MEMBER 10, MITOCHONDRIAL"/>
    <property type="match status" value="1"/>
</dbReference>
<dbReference type="InterPro" id="IPR036640">
    <property type="entry name" value="ABC1_TM_sf"/>
</dbReference>
<dbReference type="PROSITE" id="PS50929">
    <property type="entry name" value="ABC_TM1F"/>
    <property type="match status" value="1"/>
</dbReference>
<comment type="caution">
    <text evidence="10">The sequence shown here is derived from an EMBL/GenBank/DDBJ whole genome shotgun (WGS) entry which is preliminary data.</text>
</comment>
<evidence type="ECO:0000313" key="10">
    <source>
        <dbReference type="EMBL" id="TCO59546.1"/>
    </source>
</evidence>
<evidence type="ECO:0000256" key="3">
    <source>
        <dbReference type="ARBA" id="ARBA00022741"/>
    </source>
</evidence>
<feature type="domain" description="ABC transmembrane type-1" evidence="9">
    <location>
        <begin position="1"/>
        <end position="281"/>
    </location>
</feature>
<dbReference type="InterPro" id="IPR039421">
    <property type="entry name" value="Type_1_exporter"/>
</dbReference>
<dbReference type="Pfam" id="PF00664">
    <property type="entry name" value="ABC_membrane"/>
    <property type="match status" value="1"/>
</dbReference>
<dbReference type="InterPro" id="IPR003593">
    <property type="entry name" value="AAA+_ATPase"/>
</dbReference>
<dbReference type="GO" id="GO:0005524">
    <property type="term" value="F:ATP binding"/>
    <property type="evidence" value="ECO:0007669"/>
    <property type="project" value="UniProtKB-KW"/>
</dbReference>
<dbReference type="SMART" id="SM00382">
    <property type="entry name" value="AAA"/>
    <property type="match status" value="1"/>
</dbReference>
<reference evidence="10 11" key="1">
    <citation type="submission" date="2019-03" db="EMBL/GenBank/DDBJ databases">
        <title>Genomic Encyclopedia of Type Strains, Phase IV (KMG-IV): sequencing the most valuable type-strain genomes for metagenomic binning, comparative biology and taxonomic classification.</title>
        <authorList>
            <person name="Goeker M."/>
        </authorList>
    </citation>
    <scope>NUCLEOTIDE SEQUENCE [LARGE SCALE GENOMIC DNA]</scope>
    <source>
        <strain evidence="10 11">DSM 45934</strain>
    </source>
</reference>
<organism evidence="10 11">
    <name type="scientific">Actinocrispum wychmicini</name>
    <dbReference type="NCBI Taxonomy" id="1213861"/>
    <lineage>
        <taxon>Bacteria</taxon>
        <taxon>Bacillati</taxon>
        <taxon>Actinomycetota</taxon>
        <taxon>Actinomycetes</taxon>
        <taxon>Pseudonocardiales</taxon>
        <taxon>Pseudonocardiaceae</taxon>
        <taxon>Actinocrispum</taxon>
    </lineage>
</organism>
<keyword evidence="11" id="KW-1185">Reference proteome</keyword>
<evidence type="ECO:0000256" key="6">
    <source>
        <dbReference type="ARBA" id="ARBA00023136"/>
    </source>
</evidence>
<protein>
    <submittedName>
        <fullName evidence="10">ATP-binding cassette subfamily B protein/ATP-binding cassette subfamily C protein</fullName>
    </submittedName>
</protein>
<dbReference type="SUPFAM" id="SSF52540">
    <property type="entry name" value="P-loop containing nucleoside triphosphate hydrolases"/>
    <property type="match status" value="1"/>
</dbReference>
<evidence type="ECO:0000256" key="5">
    <source>
        <dbReference type="ARBA" id="ARBA00022989"/>
    </source>
</evidence>
<evidence type="ECO:0000256" key="1">
    <source>
        <dbReference type="ARBA" id="ARBA00004651"/>
    </source>
</evidence>
<dbReference type="AlphaFoldDB" id="A0A4R2JQR8"/>
<feature type="transmembrane region" description="Helical" evidence="7">
    <location>
        <begin position="136"/>
        <end position="153"/>
    </location>
</feature>